<accession>A0A8H3X889</accession>
<evidence type="ECO:0000256" key="3">
    <source>
        <dbReference type="ARBA" id="ARBA00022679"/>
    </source>
</evidence>
<dbReference type="EMBL" id="WTPW01001601">
    <property type="protein sequence ID" value="KAF0427025.1"/>
    <property type="molecule type" value="Genomic_DNA"/>
</dbReference>
<evidence type="ECO:0000256" key="9">
    <source>
        <dbReference type="SAM" id="Coils"/>
    </source>
</evidence>
<feature type="compositionally biased region" description="Polar residues" evidence="10">
    <location>
        <begin position="614"/>
        <end position="626"/>
    </location>
</feature>
<reference evidence="12 13" key="1">
    <citation type="journal article" date="2019" name="Environ. Microbiol.">
        <title>At the nexus of three kingdoms: the genome of the mycorrhizal fungus Gigaspora margarita provides insights into plant, endobacterial and fungal interactions.</title>
        <authorList>
            <person name="Venice F."/>
            <person name="Ghignone S."/>
            <person name="Salvioli di Fossalunga A."/>
            <person name="Amselem J."/>
            <person name="Novero M."/>
            <person name="Xianan X."/>
            <person name="Sedzielewska Toro K."/>
            <person name="Morin E."/>
            <person name="Lipzen A."/>
            <person name="Grigoriev I.V."/>
            <person name="Henrissat B."/>
            <person name="Martin F.M."/>
            <person name="Bonfante P."/>
        </authorList>
    </citation>
    <scope>NUCLEOTIDE SEQUENCE [LARGE SCALE GENOMIC DNA]</scope>
    <source>
        <strain evidence="12 13">BEG34</strain>
    </source>
</reference>
<evidence type="ECO:0000259" key="11">
    <source>
        <dbReference type="PROSITE" id="PS51873"/>
    </source>
</evidence>
<keyword evidence="8" id="KW-0862">Zinc</keyword>
<sequence>MSDKIFLKSIKVIGEQDGFLNLYGQVIIQHFDNDKEKTVRIEYTRNSWATGESVIALRSPTLSNHGELYYFEISTFKIPDIILHLEIIARFDVENSTFWAKNSYEYLYDEGFPKEFIFHDIFIENIPQNNSIENNNLTLDKERRRLDDERRLLEEERKRHEEECKRRQQENERKRLEIERRLLEEEFKLLKEERKLFEVEHNQQVPKQITRKNECSKCLKNFEVKAFLKITDQCSHDAYICRKCVGEHIERKLNRGNIKISCPENNCNKVLNENDVKKFVNDKLFERYMLNFALSEIPTFQWCLNPSCGSGQDHYEGEDVPIMICNTCKQKTCIVHELQIEIECEQCRQNYELTKLRLQEKECKICAENVNIGAFLNITNQCSHDDNICRECVGEYIKHELEDNGNVNIKCLEDGCNEILNQRDIKEFANEETFKRYERFSLNIALSQIPTFQWCLNPNCGSGQDHCQEDVPVMVCSSCGQKSCIVHGLPIEVECEKCREQENKRQQREEELREEERQRKEEEERRKREEEERRQREEEERRQKEEEERRRREEEERKRREEEERRRREEEERKRREEEERKRREEEERRRREEEERRQREEERRRQEEEQRRLTTLQNAESASESYVTKFKQCPGCRARIEKNGGCDNMRCRCGRSFVWTSV</sequence>
<dbReference type="InterPro" id="IPR038175">
    <property type="entry name" value="CBM21_dom_sf"/>
</dbReference>
<dbReference type="CDD" id="cd20335">
    <property type="entry name" value="BRcat_RBR"/>
    <property type="match status" value="2"/>
</dbReference>
<dbReference type="InterPro" id="IPR002867">
    <property type="entry name" value="IBR_dom"/>
</dbReference>
<feature type="coiled-coil region" evidence="9">
    <location>
        <begin position="129"/>
        <end position="200"/>
    </location>
</feature>
<evidence type="ECO:0000313" key="12">
    <source>
        <dbReference type="EMBL" id="KAF0427025.1"/>
    </source>
</evidence>
<dbReference type="GO" id="GO:0016567">
    <property type="term" value="P:protein ubiquitination"/>
    <property type="evidence" value="ECO:0007669"/>
    <property type="project" value="InterPro"/>
</dbReference>
<dbReference type="InterPro" id="IPR013083">
    <property type="entry name" value="Znf_RING/FYVE/PHD"/>
</dbReference>
<evidence type="ECO:0000256" key="4">
    <source>
        <dbReference type="ARBA" id="ARBA00022723"/>
    </source>
</evidence>
<feature type="domain" description="RING-type" evidence="11">
    <location>
        <begin position="359"/>
        <end position="663"/>
    </location>
</feature>
<keyword evidence="9" id="KW-0175">Coiled coil</keyword>
<proteinExistence type="predicted"/>
<dbReference type="OrthoDB" id="1431934at2759"/>
<keyword evidence="4" id="KW-0479">Metal-binding</keyword>
<dbReference type="EC" id="2.3.2.31" evidence="2"/>
<dbReference type="Pfam" id="PF01485">
    <property type="entry name" value="IBR"/>
    <property type="match status" value="2"/>
</dbReference>
<evidence type="ECO:0000256" key="8">
    <source>
        <dbReference type="ARBA" id="ARBA00022833"/>
    </source>
</evidence>
<feature type="compositionally biased region" description="Basic and acidic residues" evidence="10">
    <location>
        <begin position="566"/>
        <end position="613"/>
    </location>
</feature>
<keyword evidence="13" id="KW-1185">Reference proteome</keyword>
<keyword evidence="6" id="KW-0863">Zinc-finger</keyword>
<comment type="caution">
    <text evidence="12">The sequence shown here is derived from an EMBL/GenBank/DDBJ whole genome shotgun (WGS) entry which is preliminary data.</text>
</comment>
<dbReference type="PROSITE" id="PS51873">
    <property type="entry name" value="TRIAD"/>
    <property type="match status" value="1"/>
</dbReference>
<dbReference type="Gene3D" id="3.30.40.10">
    <property type="entry name" value="Zinc/RING finger domain, C3HC4 (zinc finger)"/>
    <property type="match status" value="2"/>
</dbReference>
<dbReference type="FunFam" id="3.30.40.10:FF:000137">
    <property type="entry name" value="RanBP-type and C3HC4-type zinc finger-containing protein 1"/>
    <property type="match status" value="1"/>
</dbReference>
<comment type="catalytic activity">
    <reaction evidence="1">
        <text>[E2 ubiquitin-conjugating enzyme]-S-ubiquitinyl-L-cysteine + [acceptor protein]-L-lysine = [E2 ubiquitin-conjugating enzyme]-L-cysteine + [acceptor protein]-N(6)-ubiquitinyl-L-lysine.</text>
        <dbReference type="EC" id="2.3.2.31"/>
    </reaction>
</comment>
<keyword evidence="3" id="KW-0808">Transferase</keyword>
<dbReference type="InterPro" id="IPR044066">
    <property type="entry name" value="TRIAD_supradom"/>
</dbReference>
<organism evidence="12 13">
    <name type="scientific">Gigaspora margarita</name>
    <dbReference type="NCBI Taxonomy" id="4874"/>
    <lineage>
        <taxon>Eukaryota</taxon>
        <taxon>Fungi</taxon>
        <taxon>Fungi incertae sedis</taxon>
        <taxon>Mucoromycota</taxon>
        <taxon>Glomeromycotina</taxon>
        <taxon>Glomeromycetes</taxon>
        <taxon>Diversisporales</taxon>
        <taxon>Gigasporaceae</taxon>
        <taxon>Gigaspora</taxon>
    </lineage>
</organism>
<evidence type="ECO:0000256" key="1">
    <source>
        <dbReference type="ARBA" id="ARBA00001798"/>
    </source>
</evidence>
<evidence type="ECO:0000313" key="13">
    <source>
        <dbReference type="Proteomes" id="UP000439903"/>
    </source>
</evidence>
<name>A0A8H3X889_GIGMA</name>
<keyword evidence="7" id="KW-0833">Ubl conjugation pathway</keyword>
<dbReference type="InterPro" id="IPR031127">
    <property type="entry name" value="E3_UB_ligase_RBR"/>
</dbReference>
<dbReference type="AlphaFoldDB" id="A0A8H3X889"/>
<gene>
    <name evidence="12" type="ORF">F8M41_006186</name>
</gene>
<dbReference type="GO" id="GO:0008270">
    <property type="term" value="F:zinc ion binding"/>
    <property type="evidence" value="ECO:0007669"/>
    <property type="project" value="UniProtKB-KW"/>
</dbReference>
<dbReference type="SUPFAM" id="SSF57850">
    <property type="entry name" value="RING/U-box"/>
    <property type="match status" value="4"/>
</dbReference>
<evidence type="ECO:0000256" key="7">
    <source>
        <dbReference type="ARBA" id="ARBA00022786"/>
    </source>
</evidence>
<dbReference type="Gene3D" id="1.20.120.1750">
    <property type="match status" value="1"/>
</dbReference>
<dbReference type="GO" id="GO:0061630">
    <property type="term" value="F:ubiquitin protein ligase activity"/>
    <property type="evidence" value="ECO:0007669"/>
    <property type="project" value="UniProtKB-EC"/>
</dbReference>
<evidence type="ECO:0000256" key="5">
    <source>
        <dbReference type="ARBA" id="ARBA00022737"/>
    </source>
</evidence>
<evidence type="ECO:0000256" key="6">
    <source>
        <dbReference type="ARBA" id="ARBA00022771"/>
    </source>
</evidence>
<dbReference type="Gene3D" id="2.60.40.2440">
    <property type="entry name" value="Carbohydrate binding type-21 domain"/>
    <property type="match status" value="1"/>
</dbReference>
<dbReference type="PANTHER" id="PTHR11685">
    <property type="entry name" value="RBR FAMILY RING FINGER AND IBR DOMAIN-CONTAINING"/>
    <property type="match status" value="1"/>
</dbReference>
<keyword evidence="5" id="KW-0677">Repeat</keyword>
<evidence type="ECO:0000256" key="2">
    <source>
        <dbReference type="ARBA" id="ARBA00012251"/>
    </source>
</evidence>
<dbReference type="SMART" id="SM00647">
    <property type="entry name" value="IBR"/>
    <property type="match status" value="2"/>
</dbReference>
<dbReference type="Proteomes" id="UP000439903">
    <property type="component" value="Unassembled WGS sequence"/>
</dbReference>
<protein>
    <recommendedName>
        <fullName evidence="2">RBR-type E3 ubiquitin transferase</fullName>
        <ecNumber evidence="2">2.3.2.31</ecNumber>
    </recommendedName>
</protein>
<feature type="region of interest" description="Disordered" evidence="10">
    <location>
        <begin position="566"/>
        <end position="626"/>
    </location>
</feature>
<evidence type="ECO:0000256" key="10">
    <source>
        <dbReference type="SAM" id="MobiDB-lite"/>
    </source>
</evidence>